<dbReference type="InterPro" id="IPR036380">
    <property type="entry name" value="Isochorismatase-like_sf"/>
</dbReference>
<comment type="caution">
    <text evidence="4">The sequence shown here is derived from an EMBL/GenBank/DDBJ whole genome shotgun (WGS) entry which is preliminary data.</text>
</comment>
<dbReference type="Pfam" id="PF00857">
    <property type="entry name" value="Isochorismatase"/>
    <property type="match status" value="1"/>
</dbReference>
<dbReference type="Gene3D" id="3.40.50.850">
    <property type="entry name" value="Isochorismatase-like"/>
    <property type="match status" value="1"/>
</dbReference>
<dbReference type="CDD" id="cd00431">
    <property type="entry name" value="cysteine_hydrolases"/>
    <property type="match status" value="1"/>
</dbReference>
<dbReference type="GO" id="GO:0016787">
    <property type="term" value="F:hydrolase activity"/>
    <property type="evidence" value="ECO:0007669"/>
    <property type="project" value="UniProtKB-KW"/>
</dbReference>
<evidence type="ECO:0000313" key="5">
    <source>
        <dbReference type="Proteomes" id="UP001161691"/>
    </source>
</evidence>
<proteinExistence type="inferred from homology"/>
<sequence>MTAHLQPQDTALVIIDMQNDFCHEDGASAKRGLADIAAFQACVPKIDGLIAHARAAGVPVVFVYMTLDDTTKSEAWTNKHGTEMSIVVKGSWGADYYKLYPQPGDAVVEKHRYSGFIGTNLDLVLRSMGCKSIVLTGVLTNVCVESTARDGFMLDYNVTLVSDACAGSSPEAHAGTLANIASVFGNVLDAEQVGAVWRAAAAPIEASA</sequence>
<evidence type="ECO:0000259" key="3">
    <source>
        <dbReference type="Pfam" id="PF00857"/>
    </source>
</evidence>
<feature type="domain" description="Isochorismatase-like" evidence="3">
    <location>
        <begin position="10"/>
        <end position="192"/>
    </location>
</feature>
<dbReference type="PANTHER" id="PTHR43540:SF6">
    <property type="entry name" value="ISOCHORISMATASE-LIKE DOMAIN-CONTAINING PROTEIN"/>
    <property type="match status" value="1"/>
</dbReference>
<dbReference type="InterPro" id="IPR016291">
    <property type="entry name" value="Isochorismatase"/>
</dbReference>
<evidence type="ECO:0000256" key="1">
    <source>
        <dbReference type="ARBA" id="ARBA00006336"/>
    </source>
</evidence>
<accession>A0ABT6TRP8</accession>
<gene>
    <name evidence="4" type="ORF">KB449_31605</name>
</gene>
<dbReference type="EMBL" id="JAGRPV010000001">
    <property type="protein sequence ID" value="MDI4649517.1"/>
    <property type="molecule type" value="Genomic_DNA"/>
</dbReference>
<evidence type="ECO:0000256" key="2">
    <source>
        <dbReference type="ARBA" id="ARBA00022801"/>
    </source>
</evidence>
<reference evidence="4" key="1">
    <citation type="submission" date="2023-04" db="EMBL/GenBank/DDBJ databases">
        <title>Comparative genomic analysis of Cohnella hashimotonis sp. nov., isolated from the International Space Station.</title>
        <authorList>
            <person name="Venkateswaran K."/>
            <person name="Simpson A."/>
        </authorList>
    </citation>
    <scope>NUCLEOTIDE SEQUENCE</scope>
    <source>
        <strain evidence="4">F6_2S_P_1</strain>
    </source>
</reference>
<dbReference type="RefSeq" id="WP_282912140.1">
    <property type="nucleotide sequence ID" value="NZ_JAGRPV010000001.1"/>
</dbReference>
<dbReference type="Proteomes" id="UP001161691">
    <property type="component" value="Unassembled WGS sequence"/>
</dbReference>
<evidence type="ECO:0000313" key="4">
    <source>
        <dbReference type="EMBL" id="MDI4649517.1"/>
    </source>
</evidence>
<dbReference type="SUPFAM" id="SSF52499">
    <property type="entry name" value="Isochorismatase-like hydrolases"/>
    <property type="match status" value="1"/>
</dbReference>
<organism evidence="4 5">
    <name type="scientific">Cohnella hashimotonis</name>
    <dbReference type="NCBI Taxonomy" id="2826895"/>
    <lineage>
        <taxon>Bacteria</taxon>
        <taxon>Bacillati</taxon>
        <taxon>Bacillota</taxon>
        <taxon>Bacilli</taxon>
        <taxon>Bacillales</taxon>
        <taxon>Paenibacillaceae</taxon>
        <taxon>Cohnella</taxon>
    </lineage>
</organism>
<protein>
    <submittedName>
        <fullName evidence="4">Isochorismatase family cysteine hydrolase</fullName>
        <ecNumber evidence="4">3.-.-.-</ecNumber>
    </submittedName>
</protein>
<dbReference type="PANTHER" id="PTHR43540">
    <property type="entry name" value="PEROXYUREIDOACRYLATE/UREIDOACRYLATE AMIDOHYDROLASE-RELATED"/>
    <property type="match status" value="1"/>
</dbReference>
<keyword evidence="5" id="KW-1185">Reference proteome</keyword>
<dbReference type="EC" id="3.-.-.-" evidence="4"/>
<comment type="similarity">
    <text evidence="1">Belongs to the isochorismatase family.</text>
</comment>
<keyword evidence="2 4" id="KW-0378">Hydrolase</keyword>
<dbReference type="InterPro" id="IPR050272">
    <property type="entry name" value="Isochorismatase-like_hydrls"/>
</dbReference>
<name>A0ABT6TRP8_9BACL</name>
<dbReference type="InterPro" id="IPR000868">
    <property type="entry name" value="Isochorismatase-like_dom"/>
</dbReference>
<dbReference type="PRINTS" id="PR01398">
    <property type="entry name" value="ISCHRISMTASE"/>
</dbReference>